<comment type="caution">
    <text evidence="7">The sequence shown here is derived from an EMBL/GenBank/DDBJ whole genome shotgun (WGS) entry which is preliminary data.</text>
</comment>
<evidence type="ECO:0000256" key="5">
    <source>
        <dbReference type="SAM" id="MobiDB-lite"/>
    </source>
</evidence>
<organism evidence="7 8">
    <name type="scientific">Coemansia guatemalensis</name>
    <dbReference type="NCBI Taxonomy" id="2761395"/>
    <lineage>
        <taxon>Eukaryota</taxon>
        <taxon>Fungi</taxon>
        <taxon>Fungi incertae sedis</taxon>
        <taxon>Zoopagomycota</taxon>
        <taxon>Kickxellomycotina</taxon>
        <taxon>Kickxellomycetes</taxon>
        <taxon>Kickxellales</taxon>
        <taxon>Kickxellaceae</taxon>
        <taxon>Coemansia</taxon>
    </lineage>
</organism>
<reference evidence="7" key="1">
    <citation type="submission" date="2022-07" db="EMBL/GenBank/DDBJ databases">
        <title>Phylogenomic reconstructions and comparative analyses of Kickxellomycotina fungi.</title>
        <authorList>
            <person name="Reynolds N.K."/>
            <person name="Stajich J.E."/>
            <person name="Barry K."/>
            <person name="Grigoriev I.V."/>
            <person name="Crous P."/>
            <person name="Smith M.E."/>
        </authorList>
    </citation>
    <scope>NUCLEOTIDE SEQUENCE</scope>
    <source>
        <strain evidence="7">NRRL 1565</strain>
    </source>
</reference>
<dbReference type="GO" id="GO:1990904">
    <property type="term" value="C:ribonucleoprotein complex"/>
    <property type="evidence" value="ECO:0007669"/>
    <property type="project" value="UniProtKB-KW"/>
</dbReference>
<feature type="domain" description="KOW" evidence="6">
    <location>
        <begin position="32"/>
        <end position="59"/>
    </location>
</feature>
<dbReference type="CDD" id="cd06089">
    <property type="entry name" value="KOW_RPL26"/>
    <property type="match status" value="1"/>
</dbReference>
<dbReference type="InterPro" id="IPR014722">
    <property type="entry name" value="Rib_uL2_dom2"/>
</dbReference>
<comment type="similarity">
    <text evidence="1 4">Belongs to the universal ribosomal protein uL24 family.</text>
</comment>
<dbReference type="InterPro" id="IPR041988">
    <property type="entry name" value="Ribosomal_uL24_KOW"/>
</dbReference>
<dbReference type="AlphaFoldDB" id="A0A9W8LQ13"/>
<proteinExistence type="inferred from homology"/>
<dbReference type="InterPro" id="IPR003256">
    <property type="entry name" value="Ribosomal_uL24"/>
</dbReference>
<dbReference type="Pfam" id="PF00467">
    <property type="entry name" value="KOW"/>
    <property type="match status" value="1"/>
</dbReference>
<evidence type="ECO:0000313" key="8">
    <source>
        <dbReference type="Proteomes" id="UP001140094"/>
    </source>
</evidence>
<dbReference type="Proteomes" id="UP001140094">
    <property type="component" value="Unassembled WGS sequence"/>
</dbReference>
<gene>
    <name evidence="7" type="ORF">H4R20_006252</name>
</gene>
<keyword evidence="2 4" id="KW-0689">Ribosomal protein</keyword>
<dbReference type="EMBL" id="JANBUO010002561">
    <property type="protein sequence ID" value="KAJ2794361.1"/>
    <property type="molecule type" value="Genomic_DNA"/>
</dbReference>
<dbReference type="InterPro" id="IPR008991">
    <property type="entry name" value="Translation_prot_SH3-like_sf"/>
</dbReference>
<evidence type="ECO:0000256" key="4">
    <source>
        <dbReference type="RuleBase" id="RU003477"/>
    </source>
</evidence>
<accession>A0A9W8LQ13</accession>
<dbReference type="InterPro" id="IPR005824">
    <property type="entry name" value="KOW"/>
</dbReference>
<sequence length="189" mass="21581">MRLHRSILKSTSSRVQQREKEIPRNLRLKKWNIIKGDEVMIVSGKDRGKTGTITEVSRKTNSVFVRGLKLVARTISTKETPAGKVQKEMPIHVSNVALIDPSNGLPTKIKLAPFIYPDTKVKENRRYAVGSGTYIPKKPDLSYQKDWRDGEFDTDPDVVSQASFMPTPGLAPFPEDVMREIKNRYKRHY</sequence>
<dbReference type="GO" id="GO:0003723">
    <property type="term" value="F:RNA binding"/>
    <property type="evidence" value="ECO:0007669"/>
    <property type="project" value="InterPro"/>
</dbReference>
<dbReference type="Pfam" id="PF17136">
    <property type="entry name" value="ribosomal_L24"/>
    <property type="match status" value="1"/>
</dbReference>
<name>A0A9W8LQ13_9FUNG</name>
<dbReference type="InterPro" id="IPR005825">
    <property type="entry name" value="Ribosomal_uL24_CS"/>
</dbReference>
<dbReference type="Gene3D" id="2.30.30.30">
    <property type="match status" value="1"/>
</dbReference>
<dbReference type="HAMAP" id="MF_01326_B">
    <property type="entry name" value="Ribosomal_uL24_B"/>
    <property type="match status" value="1"/>
</dbReference>
<dbReference type="SUPFAM" id="SSF50104">
    <property type="entry name" value="Translation proteins SH3-like domain"/>
    <property type="match status" value="1"/>
</dbReference>
<dbReference type="GO" id="GO:0003735">
    <property type="term" value="F:structural constituent of ribosome"/>
    <property type="evidence" value="ECO:0007669"/>
    <property type="project" value="InterPro"/>
</dbReference>
<evidence type="ECO:0000259" key="6">
    <source>
        <dbReference type="SMART" id="SM00739"/>
    </source>
</evidence>
<dbReference type="GO" id="GO:0005840">
    <property type="term" value="C:ribosome"/>
    <property type="evidence" value="ECO:0007669"/>
    <property type="project" value="UniProtKB-KW"/>
</dbReference>
<dbReference type="GO" id="GO:0006412">
    <property type="term" value="P:translation"/>
    <property type="evidence" value="ECO:0007669"/>
    <property type="project" value="InterPro"/>
</dbReference>
<dbReference type="SMART" id="SM00739">
    <property type="entry name" value="KOW"/>
    <property type="match status" value="1"/>
</dbReference>
<dbReference type="OrthoDB" id="359154at2759"/>
<dbReference type="PROSITE" id="PS01108">
    <property type="entry name" value="RIBOSOMAL_L24"/>
    <property type="match status" value="1"/>
</dbReference>
<dbReference type="InterPro" id="IPR057264">
    <property type="entry name" value="Ribosomal_uL24_C"/>
</dbReference>
<evidence type="ECO:0000313" key="7">
    <source>
        <dbReference type="EMBL" id="KAJ2794361.1"/>
    </source>
</evidence>
<keyword evidence="8" id="KW-1185">Reference proteome</keyword>
<protein>
    <recommendedName>
        <fullName evidence="6">KOW domain-containing protein</fullName>
    </recommendedName>
</protein>
<evidence type="ECO:0000256" key="2">
    <source>
        <dbReference type="ARBA" id="ARBA00022980"/>
    </source>
</evidence>
<evidence type="ECO:0000256" key="3">
    <source>
        <dbReference type="ARBA" id="ARBA00023274"/>
    </source>
</evidence>
<feature type="region of interest" description="Disordered" evidence="5">
    <location>
        <begin position="1"/>
        <end position="21"/>
    </location>
</feature>
<keyword evidence="3 4" id="KW-0687">Ribonucleoprotein</keyword>
<dbReference type="PANTHER" id="PTHR12903">
    <property type="entry name" value="MITOCHONDRIAL RIBOSOMAL PROTEIN L24"/>
    <property type="match status" value="1"/>
</dbReference>
<dbReference type="NCBIfam" id="TIGR01079">
    <property type="entry name" value="rplX_bact"/>
    <property type="match status" value="1"/>
</dbReference>
<evidence type="ECO:0000256" key="1">
    <source>
        <dbReference type="ARBA" id="ARBA00010618"/>
    </source>
</evidence>